<keyword evidence="3" id="KW-1185">Reference proteome</keyword>
<dbReference type="InterPro" id="IPR018392">
    <property type="entry name" value="LysM"/>
</dbReference>
<dbReference type="EMBL" id="KX078569">
    <property type="protein sequence ID" value="ANM46557.1"/>
    <property type="molecule type" value="Genomic_DNA"/>
</dbReference>
<feature type="domain" description="LysM" evidence="1">
    <location>
        <begin position="64"/>
        <end position="109"/>
    </location>
</feature>
<proteinExistence type="predicted"/>
<protein>
    <submittedName>
        <fullName evidence="2">Spore coat assembly</fullName>
    </submittedName>
</protein>
<dbReference type="KEGG" id="vg:29059463"/>
<sequence>MKILLTNIINNNIVMIDTNSIIDAAEYEGFTRLKYFTNCGDEYIFINVKEPIHYITNACNCEFRVYYVKPGDTLSEIAQVLGVTLQHLLECNPKITNRNIIYPMQVLKY</sequence>
<name>A0A192YAJ5_9CAUD</name>
<dbReference type="GeneID" id="29059463"/>
<dbReference type="Gene3D" id="3.10.350.10">
    <property type="entry name" value="LysM domain"/>
    <property type="match status" value="1"/>
</dbReference>
<dbReference type="PROSITE" id="PS51782">
    <property type="entry name" value="LYSM"/>
    <property type="match status" value="1"/>
</dbReference>
<dbReference type="InterPro" id="IPR036779">
    <property type="entry name" value="LysM_dom_sf"/>
</dbReference>
<dbReference type="Proteomes" id="UP000203816">
    <property type="component" value="Segment"/>
</dbReference>
<gene>
    <name evidence="2" type="ORF">MP1_gp0122</name>
</gene>
<reference evidence="2 3" key="1">
    <citation type="submission" date="2016-04" db="EMBL/GenBank/DDBJ databases">
        <title>Comparative genomics of Morganella phages MP1 and MP2 define new clades among the T4 and T7-like Viruses.</title>
        <authorList>
            <person name="Pinto G."/>
            <person name="Oliveira A."/>
            <person name="Malgorzata L."/>
            <person name="Kropinski A."/>
            <person name="Azeredo J."/>
        </authorList>
    </citation>
    <scope>NUCLEOTIDE SEQUENCE [LARGE SCALE GENOMIC DNA]</scope>
</reference>
<dbReference type="SUPFAM" id="SSF54106">
    <property type="entry name" value="LysM domain"/>
    <property type="match status" value="1"/>
</dbReference>
<evidence type="ECO:0000313" key="2">
    <source>
        <dbReference type="EMBL" id="ANM46557.1"/>
    </source>
</evidence>
<dbReference type="RefSeq" id="YP_009279980.1">
    <property type="nucleotide sequence ID" value="NC_031020.1"/>
</dbReference>
<dbReference type="CDD" id="cd00118">
    <property type="entry name" value="LysM"/>
    <property type="match status" value="1"/>
</dbReference>
<evidence type="ECO:0000259" key="1">
    <source>
        <dbReference type="PROSITE" id="PS51782"/>
    </source>
</evidence>
<accession>A0A192YAJ5</accession>
<dbReference type="Pfam" id="PF01476">
    <property type="entry name" value="LysM"/>
    <property type="match status" value="1"/>
</dbReference>
<organism evidence="2 3">
    <name type="scientific">Morganella phage vB_MmoM_MP1</name>
    <dbReference type="NCBI Taxonomy" id="1852628"/>
    <lineage>
        <taxon>Viruses</taxon>
        <taxon>Duplodnaviria</taxon>
        <taxon>Heunggongvirae</taxon>
        <taxon>Uroviricota</taxon>
        <taxon>Caudoviricetes</taxon>
        <taxon>Pantevenvirales</taxon>
        <taxon>Straboviridae</taxon>
        <taxon>Gualtarvirus</taxon>
        <taxon>Gualtarvirus mp1</taxon>
    </lineage>
</organism>
<evidence type="ECO:0000313" key="3">
    <source>
        <dbReference type="Proteomes" id="UP000203816"/>
    </source>
</evidence>